<protein>
    <recommendedName>
        <fullName evidence="9">CCHC-type domain-containing protein</fullName>
    </recommendedName>
</protein>
<accession>A0AAW0PYG7</accession>
<dbReference type="EMBL" id="JBBPFD010000003">
    <property type="protein sequence ID" value="KAK7933591.1"/>
    <property type="molecule type" value="Genomic_DNA"/>
</dbReference>
<gene>
    <name evidence="10" type="ORF">WMY93_004487</name>
</gene>
<keyword evidence="7" id="KW-0479">Metal-binding</keyword>
<evidence type="ECO:0000259" key="9">
    <source>
        <dbReference type="PROSITE" id="PS50158"/>
    </source>
</evidence>
<dbReference type="GO" id="GO:0003964">
    <property type="term" value="F:RNA-directed DNA polymerase activity"/>
    <property type="evidence" value="ECO:0007669"/>
    <property type="project" value="UniProtKB-KW"/>
</dbReference>
<dbReference type="AlphaFoldDB" id="A0AAW0PYG7"/>
<dbReference type="GO" id="GO:0003676">
    <property type="term" value="F:nucleic acid binding"/>
    <property type="evidence" value="ECO:0007669"/>
    <property type="project" value="InterPro"/>
</dbReference>
<dbReference type="SUPFAM" id="SSF56672">
    <property type="entry name" value="DNA/RNA polymerases"/>
    <property type="match status" value="1"/>
</dbReference>
<feature type="region of interest" description="Disordered" evidence="8">
    <location>
        <begin position="429"/>
        <end position="484"/>
    </location>
</feature>
<dbReference type="CDD" id="cd09274">
    <property type="entry name" value="RNase_HI_RT_Ty3"/>
    <property type="match status" value="1"/>
</dbReference>
<keyword evidence="5" id="KW-0378">Hydrolase</keyword>
<evidence type="ECO:0000256" key="3">
    <source>
        <dbReference type="ARBA" id="ARBA00022722"/>
    </source>
</evidence>
<dbReference type="PANTHER" id="PTHR34072:SF42">
    <property type="entry name" value="INTEGRASE CATALYTIC DOMAIN-CONTAINING PROTEIN"/>
    <property type="match status" value="1"/>
</dbReference>
<reference evidence="11" key="1">
    <citation type="submission" date="2024-04" db="EMBL/GenBank/DDBJ databases">
        <title>Salinicola lusitanus LLJ914,a marine bacterium isolated from the Okinawa Trough.</title>
        <authorList>
            <person name="Li J."/>
        </authorList>
    </citation>
    <scope>NUCLEOTIDE SEQUENCE [LARGE SCALE GENOMIC DNA]</scope>
</reference>
<dbReference type="GO" id="GO:0004519">
    <property type="term" value="F:endonuclease activity"/>
    <property type="evidence" value="ECO:0007669"/>
    <property type="project" value="UniProtKB-KW"/>
</dbReference>
<feature type="compositionally biased region" description="Low complexity" evidence="8">
    <location>
        <begin position="235"/>
        <end position="259"/>
    </location>
</feature>
<dbReference type="Proteomes" id="UP001460270">
    <property type="component" value="Unassembled WGS sequence"/>
</dbReference>
<dbReference type="FunFam" id="3.10.20.370:FF:000003">
    <property type="entry name" value="Transposon Tf2-6 polyprotein"/>
    <property type="match status" value="1"/>
</dbReference>
<keyword evidence="11" id="KW-1185">Reference proteome</keyword>
<evidence type="ECO:0000256" key="1">
    <source>
        <dbReference type="ARBA" id="ARBA00022679"/>
    </source>
</evidence>
<evidence type="ECO:0000256" key="2">
    <source>
        <dbReference type="ARBA" id="ARBA00022695"/>
    </source>
</evidence>
<dbReference type="InterPro" id="IPR043128">
    <property type="entry name" value="Rev_trsase/Diguanyl_cyclase"/>
</dbReference>
<evidence type="ECO:0000256" key="7">
    <source>
        <dbReference type="PROSITE-ProRule" id="PRU00047"/>
    </source>
</evidence>
<keyword evidence="7" id="KW-0863">Zinc-finger</keyword>
<dbReference type="InterPro" id="IPR001878">
    <property type="entry name" value="Znf_CCHC"/>
</dbReference>
<evidence type="ECO:0000313" key="10">
    <source>
        <dbReference type="EMBL" id="KAK7933591.1"/>
    </source>
</evidence>
<dbReference type="GO" id="GO:0016787">
    <property type="term" value="F:hydrolase activity"/>
    <property type="evidence" value="ECO:0007669"/>
    <property type="project" value="UniProtKB-KW"/>
</dbReference>
<feature type="region of interest" description="Disordered" evidence="8">
    <location>
        <begin position="232"/>
        <end position="264"/>
    </location>
</feature>
<sequence length="734" mass="81098">MAASLPSVCPRAAVATTIELKDWVGISGSALKWFKSYLEDRKYFVEIGNCVSEHMALTCGVPQGSIFGPLLFNLYMLPLGGVAGFSQQDETHTHLFSISSSASVFLPGLLTTTLPDYSVMFGPRGLVLLSCRRQYQLSRPAPCLHCLLPGNKLFKNNLVTMNPAEFERINQALAETEKFKQAIAAQGALVGQHGQALKTVMKSIQELTAGVNQLGDRLTEVTNQLAALTIASPGSAPTSAQPSVPAPQASAPAPFQPAQPREPFIPTPNRYSGELGSCNQFLHQCMIVFNQQPLTYSTDQSKVAFIMSLLSGKASAWAVAIANSNSPACNTLDLFTAEMLKVFDHPLQGKEASNRLLSLRQGSGSVSTYSVDFRILAAECGWDDKSLQGIFFRGLSEDVKDQLAARDETDSLEELISLSIRLDNRLRERRRERTGRSSALVPSFQPRFSSHPECPSPVQEFASTAPQPPSSEEPMQLGGMRLSPEERQRRLRQGLCLYCGELGHVLRSCPTRPKDRARQPQEGRWPTSQLSFSQNLKRFIRNYSRVASPLTRLTSVKVPFSWSLEADAAFVKLKDLFCSAPVLCHPDPAAQFVVEVDASESGVGAVLSQRSASDQKLHPCAFFSRQLSPAKKNYDVGNRELLAVVLALKEWRHWLEGASQPFLVWSDHKNLSYLRSARRLNARQARWALFLGRFNFTLTYRPGSRNIRPDALSRQFAPASAAELWRTPSCLRHV</sequence>
<keyword evidence="4" id="KW-0255">Endonuclease</keyword>
<evidence type="ECO:0000256" key="4">
    <source>
        <dbReference type="ARBA" id="ARBA00022759"/>
    </source>
</evidence>
<evidence type="ECO:0000313" key="11">
    <source>
        <dbReference type="Proteomes" id="UP001460270"/>
    </source>
</evidence>
<dbReference type="InterPro" id="IPR041373">
    <property type="entry name" value="RT_RNaseH"/>
</dbReference>
<keyword evidence="7" id="KW-0862">Zinc</keyword>
<keyword evidence="3" id="KW-0540">Nuclease</keyword>
<proteinExistence type="predicted"/>
<dbReference type="Gene3D" id="4.10.60.10">
    <property type="entry name" value="Zinc finger, CCHC-type"/>
    <property type="match status" value="1"/>
</dbReference>
<keyword evidence="6" id="KW-0695">RNA-directed DNA polymerase</keyword>
<dbReference type="InterPro" id="IPR043502">
    <property type="entry name" value="DNA/RNA_pol_sf"/>
</dbReference>
<dbReference type="Gene3D" id="3.30.70.270">
    <property type="match status" value="1"/>
</dbReference>
<evidence type="ECO:0000256" key="6">
    <source>
        <dbReference type="ARBA" id="ARBA00022918"/>
    </source>
</evidence>
<dbReference type="PANTHER" id="PTHR34072">
    <property type="entry name" value="ENZYMATIC POLYPROTEIN-RELATED"/>
    <property type="match status" value="1"/>
</dbReference>
<keyword evidence="1" id="KW-0808">Transferase</keyword>
<comment type="caution">
    <text evidence="10">The sequence shown here is derived from an EMBL/GenBank/DDBJ whole genome shotgun (WGS) entry which is preliminary data.</text>
</comment>
<dbReference type="Pfam" id="PF17917">
    <property type="entry name" value="RT_RNaseH"/>
    <property type="match status" value="1"/>
</dbReference>
<dbReference type="Pfam" id="PF03732">
    <property type="entry name" value="Retrotrans_gag"/>
    <property type="match status" value="1"/>
</dbReference>
<dbReference type="GO" id="GO:0008270">
    <property type="term" value="F:zinc ion binding"/>
    <property type="evidence" value="ECO:0007669"/>
    <property type="project" value="UniProtKB-KW"/>
</dbReference>
<dbReference type="PROSITE" id="PS50158">
    <property type="entry name" value="ZF_CCHC"/>
    <property type="match status" value="1"/>
</dbReference>
<evidence type="ECO:0000256" key="5">
    <source>
        <dbReference type="ARBA" id="ARBA00022801"/>
    </source>
</evidence>
<name>A0AAW0PYG7_9GOBI</name>
<keyword evidence="2" id="KW-0548">Nucleotidyltransferase</keyword>
<evidence type="ECO:0000256" key="8">
    <source>
        <dbReference type="SAM" id="MobiDB-lite"/>
    </source>
</evidence>
<feature type="domain" description="CCHC-type" evidence="9">
    <location>
        <begin position="496"/>
        <end position="510"/>
    </location>
</feature>
<dbReference type="SUPFAM" id="SSF57756">
    <property type="entry name" value="Retrovirus zinc finger-like domains"/>
    <property type="match status" value="1"/>
</dbReference>
<dbReference type="InterPro" id="IPR036875">
    <property type="entry name" value="Znf_CCHC_sf"/>
</dbReference>
<dbReference type="InterPro" id="IPR005162">
    <property type="entry name" value="Retrotrans_gag_dom"/>
</dbReference>
<organism evidence="10 11">
    <name type="scientific">Mugilogobius chulae</name>
    <name type="common">yellowstripe goby</name>
    <dbReference type="NCBI Taxonomy" id="88201"/>
    <lineage>
        <taxon>Eukaryota</taxon>
        <taxon>Metazoa</taxon>
        <taxon>Chordata</taxon>
        <taxon>Craniata</taxon>
        <taxon>Vertebrata</taxon>
        <taxon>Euteleostomi</taxon>
        <taxon>Actinopterygii</taxon>
        <taxon>Neopterygii</taxon>
        <taxon>Teleostei</taxon>
        <taxon>Neoteleostei</taxon>
        <taxon>Acanthomorphata</taxon>
        <taxon>Gobiaria</taxon>
        <taxon>Gobiiformes</taxon>
        <taxon>Gobioidei</taxon>
        <taxon>Gobiidae</taxon>
        <taxon>Gobionellinae</taxon>
        <taxon>Mugilogobius</taxon>
    </lineage>
</organism>